<comment type="similarity">
    <text evidence="1">Belongs to the iron/ascorbate-dependent oxidoreductase family.</text>
</comment>
<keyword evidence="1" id="KW-0560">Oxidoreductase</keyword>
<dbReference type="GO" id="GO:0046872">
    <property type="term" value="F:metal ion binding"/>
    <property type="evidence" value="ECO:0007669"/>
    <property type="project" value="UniProtKB-KW"/>
</dbReference>
<proteinExistence type="inferred from homology"/>
<organism evidence="3 4">
    <name type="scientific">Fulvivirga marina</name>
    <dbReference type="NCBI Taxonomy" id="2494733"/>
    <lineage>
        <taxon>Bacteria</taxon>
        <taxon>Pseudomonadati</taxon>
        <taxon>Bacteroidota</taxon>
        <taxon>Cytophagia</taxon>
        <taxon>Cytophagales</taxon>
        <taxon>Fulvivirgaceae</taxon>
        <taxon>Fulvivirga</taxon>
    </lineage>
</organism>
<reference evidence="3" key="1">
    <citation type="submission" date="2021-01" db="EMBL/GenBank/DDBJ databases">
        <title>Fulvivirga kasyanovii gen. nov., sp nov., a novel member of the phylum Bacteroidetes isolated from seawater in a mussel farm.</title>
        <authorList>
            <person name="Zhao L.-H."/>
            <person name="Wang Z.-J."/>
        </authorList>
    </citation>
    <scope>NUCLEOTIDE SEQUENCE</scope>
    <source>
        <strain evidence="3">29W222</strain>
    </source>
</reference>
<dbReference type="Gene3D" id="2.60.120.620">
    <property type="entry name" value="q2cbj1_9rhob like domain"/>
    <property type="match status" value="1"/>
</dbReference>
<feature type="domain" description="Fe2OG dioxygenase" evidence="2">
    <location>
        <begin position="125"/>
        <end position="238"/>
    </location>
</feature>
<evidence type="ECO:0000259" key="2">
    <source>
        <dbReference type="PROSITE" id="PS51471"/>
    </source>
</evidence>
<gene>
    <name evidence="3" type="ORF">JMN32_00305</name>
</gene>
<dbReference type="Pfam" id="PF09859">
    <property type="entry name" value="Oxygenase-NA"/>
    <property type="match status" value="1"/>
</dbReference>
<dbReference type="InterPro" id="IPR005123">
    <property type="entry name" value="Oxoglu/Fe-dep_dioxygenase_dom"/>
</dbReference>
<accession>A0A937FT01</accession>
<dbReference type="InterPro" id="IPR018655">
    <property type="entry name" value="DUF2086"/>
</dbReference>
<keyword evidence="1" id="KW-0479">Metal-binding</keyword>
<dbReference type="GO" id="GO:0016491">
    <property type="term" value="F:oxidoreductase activity"/>
    <property type="evidence" value="ECO:0007669"/>
    <property type="project" value="UniProtKB-KW"/>
</dbReference>
<keyword evidence="4" id="KW-1185">Reference proteome</keyword>
<evidence type="ECO:0000313" key="4">
    <source>
        <dbReference type="Proteomes" id="UP000614216"/>
    </source>
</evidence>
<dbReference type="EMBL" id="JAEUGD010000001">
    <property type="protein sequence ID" value="MBL6444729.1"/>
    <property type="molecule type" value="Genomic_DNA"/>
</dbReference>
<protein>
    <submittedName>
        <fullName evidence="3">2OG-Fe(II) oxygenase</fullName>
    </submittedName>
</protein>
<dbReference type="PROSITE" id="PS51471">
    <property type="entry name" value="FE2OG_OXY"/>
    <property type="match status" value="1"/>
</dbReference>
<name>A0A937FT01_9BACT</name>
<evidence type="ECO:0000256" key="1">
    <source>
        <dbReference type="RuleBase" id="RU003682"/>
    </source>
</evidence>
<keyword evidence="1" id="KW-0408">Iron</keyword>
<dbReference type="AlphaFoldDB" id="A0A937FT01"/>
<sequence length="239" mass="27793">METSFTLLQRVNAQDWLHIDGELCHKGFSHLENMLTTEECNNLKALYSCDPLYRSTIDMSKYRFGEGTYRYFRYPLPDIVNQLRTIIYPFLVPTANKFVREMQTGTEYPQDHGGLLGYCHQAGQQRPTPLILKYEKGGYNTLHQDLYGDIYFPFQVVLFLSQPNEDFGGGEFVMTEQRPRAQSKVEVLQPRRGDVLIFTTNYRPVKGNRGYYRVAMRHGVSRVKWGERVTVGIIFHDAK</sequence>
<evidence type="ECO:0000313" key="3">
    <source>
        <dbReference type="EMBL" id="MBL6444729.1"/>
    </source>
</evidence>
<dbReference type="Proteomes" id="UP000614216">
    <property type="component" value="Unassembled WGS sequence"/>
</dbReference>
<comment type="caution">
    <text evidence="3">The sequence shown here is derived from an EMBL/GenBank/DDBJ whole genome shotgun (WGS) entry which is preliminary data.</text>
</comment>